<accession>A0A0E9S4B2</accession>
<dbReference type="AlphaFoldDB" id="A0A0E9S4B2"/>
<name>A0A0E9S4B2_ANGAN</name>
<proteinExistence type="predicted"/>
<evidence type="ECO:0000313" key="1">
    <source>
        <dbReference type="EMBL" id="JAH35358.1"/>
    </source>
</evidence>
<protein>
    <submittedName>
        <fullName evidence="1">Uncharacterized protein</fullName>
    </submittedName>
</protein>
<reference evidence="1" key="1">
    <citation type="submission" date="2014-11" db="EMBL/GenBank/DDBJ databases">
        <authorList>
            <person name="Amaro Gonzalez C."/>
        </authorList>
    </citation>
    <scope>NUCLEOTIDE SEQUENCE</scope>
</reference>
<reference evidence="1" key="2">
    <citation type="journal article" date="2015" name="Fish Shellfish Immunol.">
        <title>Early steps in the European eel (Anguilla anguilla)-Vibrio vulnificus interaction in the gills: Role of the RtxA13 toxin.</title>
        <authorList>
            <person name="Callol A."/>
            <person name="Pajuelo D."/>
            <person name="Ebbesson L."/>
            <person name="Teles M."/>
            <person name="MacKenzie S."/>
            <person name="Amaro C."/>
        </authorList>
    </citation>
    <scope>NUCLEOTIDE SEQUENCE</scope>
</reference>
<dbReference type="EMBL" id="GBXM01073219">
    <property type="protein sequence ID" value="JAH35358.1"/>
    <property type="molecule type" value="Transcribed_RNA"/>
</dbReference>
<organism evidence="1">
    <name type="scientific">Anguilla anguilla</name>
    <name type="common">European freshwater eel</name>
    <name type="synonym">Muraena anguilla</name>
    <dbReference type="NCBI Taxonomy" id="7936"/>
    <lineage>
        <taxon>Eukaryota</taxon>
        <taxon>Metazoa</taxon>
        <taxon>Chordata</taxon>
        <taxon>Craniata</taxon>
        <taxon>Vertebrata</taxon>
        <taxon>Euteleostomi</taxon>
        <taxon>Actinopterygii</taxon>
        <taxon>Neopterygii</taxon>
        <taxon>Teleostei</taxon>
        <taxon>Anguilliformes</taxon>
        <taxon>Anguillidae</taxon>
        <taxon>Anguilla</taxon>
    </lineage>
</organism>
<sequence>MHFPCNLRGCFNWHILYIQNSPSHFNEAMISTS</sequence>